<gene>
    <name evidence="1" type="ORF">GA0074694_3048</name>
    <name evidence="2" type="ORF">GA0074694_4225</name>
    <name evidence="3" type="ORF">GA0074694_6205</name>
</gene>
<dbReference type="STRING" id="47866.GA0074694_3048"/>
<name>A0A1C6SS07_9ACTN</name>
<dbReference type="EMBL" id="FMHU01000001">
    <property type="protein sequence ID" value="SCL20471.1"/>
    <property type="molecule type" value="Genomic_DNA"/>
</dbReference>
<protein>
    <submittedName>
        <fullName evidence="3">Uncharacterized protein</fullName>
    </submittedName>
</protein>
<proteinExistence type="predicted"/>
<dbReference type="EMBL" id="FMHU01000002">
    <property type="protein sequence ID" value="SCL32240.1"/>
    <property type="molecule type" value="Genomic_DNA"/>
</dbReference>
<organism evidence="3 4">
    <name type="scientific">Micromonospora inyonensis</name>
    <dbReference type="NCBI Taxonomy" id="47866"/>
    <lineage>
        <taxon>Bacteria</taxon>
        <taxon>Bacillati</taxon>
        <taxon>Actinomycetota</taxon>
        <taxon>Actinomycetes</taxon>
        <taxon>Micromonosporales</taxon>
        <taxon>Micromonosporaceae</taxon>
        <taxon>Micromonospora</taxon>
    </lineage>
</organism>
<sequence length="58" mass="6505">MRRRGDGERPVMPAWLLAQGVPAADTRAWCAQNGYRVLDVLFARRDAHRARWGVDAAA</sequence>
<evidence type="ECO:0000313" key="2">
    <source>
        <dbReference type="EMBL" id="SCL25453.1"/>
    </source>
</evidence>
<reference evidence="3" key="1">
    <citation type="submission" date="2016-06" db="EMBL/GenBank/DDBJ databases">
        <authorList>
            <person name="Kjaerup R.B."/>
            <person name="Dalgaard T.S."/>
            <person name="Juul-Madsen H.R."/>
        </authorList>
    </citation>
    <scope>NUCLEOTIDE SEQUENCE [LARGE SCALE GENOMIC DNA]</scope>
    <source>
        <strain evidence="3">DSM 46123</strain>
    </source>
</reference>
<evidence type="ECO:0000313" key="4">
    <source>
        <dbReference type="Proteomes" id="UP000198906"/>
    </source>
</evidence>
<accession>A0A1C6SS07</accession>
<evidence type="ECO:0000313" key="1">
    <source>
        <dbReference type="EMBL" id="SCL20471.1"/>
    </source>
</evidence>
<reference evidence="4" key="2">
    <citation type="submission" date="2016-06" db="EMBL/GenBank/DDBJ databases">
        <authorList>
            <person name="Varghese N."/>
        </authorList>
    </citation>
    <scope>NUCLEOTIDE SEQUENCE [LARGE SCALE GENOMIC DNA]</scope>
    <source>
        <strain evidence="4">DSM 46123</strain>
    </source>
</reference>
<dbReference type="Proteomes" id="UP000198906">
    <property type="component" value="Unassembled WGS sequence"/>
</dbReference>
<dbReference type="AlphaFoldDB" id="A0A1C6SS07"/>
<evidence type="ECO:0000313" key="3">
    <source>
        <dbReference type="EMBL" id="SCL32240.1"/>
    </source>
</evidence>
<dbReference type="EMBL" id="FMHU01000002">
    <property type="protein sequence ID" value="SCL25453.1"/>
    <property type="molecule type" value="Genomic_DNA"/>
</dbReference>
<keyword evidence="4" id="KW-1185">Reference proteome</keyword>
<dbReference type="RefSeq" id="WP_176737908.1">
    <property type="nucleotide sequence ID" value="NZ_FMHU01000001.1"/>
</dbReference>